<dbReference type="PRINTS" id="PR00463">
    <property type="entry name" value="EP450I"/>
</dbReference>
<dbReference type="PRINTS" id="PR00385">
    <property type="entry name" value="P450"/>
</dbReference>
<dbReference type="EMBL" id="ML213594">
    <property type="protein sequence ID" value="TFK41780.1"/>
    <property type="molecule type" value="Genomic_DNA"/>
</dbReference>
<dbReference type="InterPro" id="IPR017972">
    <property type="entry name" value="Cyt_P450_CS"/>
</dbReference>
<proteinExistence type="inferred from homology"/>
<comment type="cofactor">
    <cofactor evidence="1 9">
        <name>heme</name>
        <dbReference type="ChEBI" id="CHEBI:30413"/>
    </cofactor>
</comment>
<keyword evidence="4 9" id="KW-0349">Heme</keyword>
<dbReference type="Proteomes" id="UP000308652">
    <property type="component" value="Unassembled WGS sequence"/>
</dbReference>
<dbReference type="PANTHER" id="PTHR46300">
    <property type="entry name" value="P450, PUTATIVE (EUROFUNG)-RELATED-RELATED"/>
    <property type="match status" value="1"/>
</dbReference>
<dbReference type="OrthoDB" id="1470350at2759"/>
<comment type="pathway">
    <text evidence="2">Secondary metabolite biosynthesis.</text>
</comment>
<dbReference type="CDD" id="cd11065">
    <property type="entry name" value="CYP64-like"/>
    <property type="match status" value="1"/>
</dbReference>
<dbReference type="GO" id="GO:0005506">
    <property type="term" value="F:iron ion binding"/>
    <property type="evidence" value="ECO:0007669"/>
    <property type="project" value="InterPro"/>
</dbReference>
<dbReference type="InterPro" id="IPR001128">
    <property type="entry name" value="Cyt_P450"/>
</dbReference>
<feature type="binding site" description="axial binding residue" evidence="9">
    <location>
        <position position="440"/>
    </location>
    <ligand>
        <name>heme</name>
        <dbReference type="ChEBI" id="CHEBI:30413"/>
    </ligand>
    <ligandPart>
        <name>Fe</name>
        <dbReference type="ChEBI" id="CHEBI:18248"/>
    </ligandPart>
</feature>
<dbReference type="STRING" id="68775.A0A5C3M939"/>
<dbReference type="AlphaFoldDB" id="A0A5C3M939"/>
<evidence type="ECO:0000256" key="4">
    <source>
        <dbReference type="ARBA" id="ARBA00022617"/>
    </source>
</evidence>
<gene>
    <name evidence="11" type="ORF">BDQ12DRAFT_678482</name>
</gene>
<evidence type="ECO:0000256" key="6">
    <source>
        <dbReference type="ARBA" id="ARBA00023002"/>
    </source>
</evidence>
<evidence type="ECO:0000256" key="2">
    <source>
        <dbReference type="ARBA" id="ARBA00005179"/>
    </source>
</evidence>
<dbReference type="InterPro" id="IPR002401">
    <property type="entry name" value="Cyt_P450_E_grp-I"/>
</dbReference>
<evidence type="ECO:0000256" key="3">
    <source>
        <dbReference type="ARBA" id="ARBA00010617"/>
    </source>
</evidence>
<evidence type="ECO:0000313" key="12">
    <source>
        <dbReference type="Proteomes" id="UP000308652"/>
    </source>
</evidence>
<dbReference type="Gene3D" id="1.10.630.10">
    <property type="entry name" value="Cytochrome P450"/>
    <property type="match status" value="1"/>
</dbReference>
<keyword evidence="6 10" id="KW-0560">Oxidoreductase</keyword>
<keyword evidence="8 10" id="KW-0503">Monooxygenase</keyword>
<keyword evidence="12" id="KW-1185">Reference proteome</keyword>
<evidence type="ECO:0000256" key="1">
    <source>
        <dbReference type="ARBA" id="ARBA00001971"/>
    </source>
</evidence>
<evidence type="ECO:0000256" key="9">
    <source>
        <dbReference type="PIRSR" id="PIRSR602401-1"/>
    </source>
</evidence>
<accession>A0A5C3M939</accession>
<dbReference type="InterPro" id="IPR050364">
    <property type="entry name" value="Cytochrome_P450_fung"/>
</dbReference>
<dbReference type="InterPro" id="IPR036396">
    <property type="entry name" value="Cyt_P450_sf"/>
</dbReference>
<evidence type="ECO:0000256" key="10">
    <source>
        <dbReference type="RuleBase" id="RU000461"/>
    </source>
</evidence>
<name>A0A5C3M939_9AGAR</name>
<organism evidence="11 12">
    <name type="scientific">Crucibulum laeve</name>
    <dbReference type="NCBI Taxonomy" id="68775"/>
    <lineage>
        <taxon>Eukaryota</taxon>
        <taxon>Fungi</taxon>
        <taxon>Dikarya</taxon>
        <taxon>Basidiomycota</taxon>
        <taxon>Agaricomycotina</taxon>
        <taxon>Agaricomycetes</taxon>
        <taxon>Agaricomycetidae</taxon>
        <taxon>Agaricales</taxon>
        <taxon>Agaricineae</taxon>
        <taxon>Nidulariaceae</taxon>
        <taxon>Crucibulum</taxon>
    </lineage>
</organism>
<sequence>MLIYLVDFIVCALALALYVELRNRRIYKYLPPGPPRLPLIGSLLEVPERLEWEVYAQWGRQLNSDMVHIAVGQTPIIVVNSIRTANDLLDKRSSLYSDRPWMPMLCDLMGWGWATSIIRYSEEWREQRRLFQNHFHPLNTAVYEDTVAEFVRECLSSILDTPQDFMDHVRSLPGGVSLSLAYGIKTKPLNDPFTKLAEDALETIGKVASPGAFLVDIMPVLKYMPEFLPGAGFKRKAREWYQLMVMFREKPFAFARKQIELGYAKPSFTSMCLEGLDASKPIEPQLETVIDAAATVYAGAAHTTVSAISTFIIAMIYYPDVQKKAQAELDQVVGSSRLPEFSDRRDLPYITAILKEVLRWKPVTPLGIVHRLMEDDTYNGYIFPKGSLFLPNQWAMLHNEEDYPDPNTFKPERYLNSKGEVDPKVRDPATIAFGFGRRACPGSHIAEAMIWLTAASILSTFNIKPAVDENGTAIMPSLVYRSTTISFPQPFKCDLKPRSMDAEVFIQTLKSDAE</sequence>
<dbReference type="GO" id="GO:0020037">
    <property type="term" value="F:heme binding"/>
    <property type="evidence" value="ECO:0007669"/>
    <property type="project" value="InterPro"/>
</dbReference>
<dbReference type="GO" id="GO:0004497">
    <property type="term" value="F:monooxygenase activity"/>
    <property type="evidence" value="ECO:0007669"/>
    <property type="project" value="UniProtKB-KW"/>
</dbReference>
<dbReference type="GO" id="GO:0016705">
    <property type="term" value="F:oxidoreductase activity, acting on paired donors, with incorporation or reduction of molecular oxygen"/>
    <property type="evidence" value="ECO:0007669"/>
    <property type="project" value="InterPro"/>
</dbReference>
<reference evidence="11 12" key="1">
    <citation type="journal article" date="2019" name="Nat. Ecol. Evol.">
        <title>Megaphylogeny resolves global patterns of mushroom evolution.</title>
        <authorList>
            <person name="Varga T."/>
            <person name="Krizsan K."/>
            <person name="Foldi C."/>
            <person name="Dima B."/>
            <person name="Sanchez-Garcia M."/>
            <person name="Sanchez-Ramirez S."/>
            <person name="Szollosi G.J."/>
            <person name="Szarkandi J.G."/>
            <person name="Papp V."/>
            <person name="Albert L."/>
            <person name="Andreopoulos W."/>
            <person name="Angelini C."/>
            <person name="Antonin V."/>
            <person name="Barry K.W."/>
            <person name="Bougher N.L."/>
            <person name="Buchanan P."/>
            <person name="Buyck B."/>
            <person name="Bense V."/>
            <person name="Catcheside P."/>
            <person name="Chovatia M."/>
            <person name="Cooper J."/>
            <person name="Damon W."/>
            <person name="Desjardin D."/>
            <person name="Finy P."/>
            <person name="Geml J."/>
            <person name="Haridas S."/>
            <person name="Hughes K."/>
            <person name="Justo A."/>
            <person name="Karasinski D."/>
            <person name="Kautmanova I."/>
            <person name="Kiss B."/>
            <person name="Kocsube S."/>
            <person name="Kotiranta H."/>
            <person name="LaButti K.M."/>
            <person name="Lechner B.E."/>
            <person name="Liimatainen K."/>
            <person name="Lipzen A."/>
            <person name="Lukacs Z."/>
            <person name="Mihaltcheva S."/>
            <person name="Morgado L.N."/>
            <person name="Niskanen T."/>
            <person name="Noordeloos M.E."/>
            <person name="Ohm R.A."/>
            <person name="Ortiz-Santana B."/>
            <person name="Ovrebo C."/>
            <person name="Racz N."/>
            <person name="Riley R."/>
            <person name="Savchenko A."/>
            <person name="Shiryaev A."/>
            <person name="Soop K."/>
            <person name="Spirin V."/>
            <person name="Szebenyi C."/>
            <person name="Tomsovsky M."/>
            <person name="Tulloss R.E."/>
            <person name="Uehling J."/>
            <person name="Grigoriev I.V."/>
            <person name="Vagvolgyi C."/>
            <person name="Papp T."/>
            <person name="Martin F.M."/>
            <person name="Miettinen O."/>
            <person name="Hibbett D.S."/>
            <person name="Nagy L.G."/>
        </authorList>
    </citation>
    <scope>NUCLEOTIDE SEQUENCE [LARGE SCALE GENOMIC DNA]</scope>
    <source>
        <strain evidence="11 12">CBS 166.37</strain>
    </source>
</reference>
<comment type="similarity">
    <text evidence="3 10">Belongs to the cytochrome P450 family.</text>
</comment>
<dbReference type="PANTHER" id="PTHR46300:SF7">
    <property type="entry name" value="P450, PUTATIVE (EUROFUNG)-RELATED"/>
    <property type="match status" value="1"/>
</dbReference>
<dbReference type="PROSITE" id="PS00086">
    <property type="entry name" value="CYTOCHROME_P450"/>
    <property type="match status" value="1"/>
</dbReference>
<keyword evidence="7 9" id="KW-0408">Iron</keyword>
<protein>
    <submittedName>
        <fullName evidence="11">Cytochrome P450</fullName>
    </submittedName>
</protein>
<evidence type="ECO:0000256" key="5">
    <source>
        <dbReference type="ARBA" id="ARBA00022723"/>
    </source>
</evidence>
<keyword evidence="5 9" id="KW-0479">Metal-binding</keyword>
<evidence type="ECO:0000256" key="7">
    <source>
        <dbReference type="ARBA" id="ARBA00023004"/>
    </source>
</evidence>
<evidence type="ECO:0000256" key="8">
    <source>
        <dbReference type="ARBA" id="ARBA00023033"/>
    </source>
</evidence>
<evidence type="ECO:0000313" key="11">
    <source>
        <dbReference type="EMBL" id="TFK41780.1"/>
    </source>
</evidence>
<dbReference type="SUPFAM" id="SSF48264">
    <property type="entry name" value="Cytochrome P450"/>
    <property type="match status" value="1"/>
</dbReference>
<dbReference type="Pfam" id="PF00067">
    <property type="entry name" value="p450"/>
    <property type="match status" value="1"/>
</dbReference>